<keyword evidence="1" id="KW-0812">Transmembrane</keyword>
<keyword evidence="1" id="KW-1133">Transmembrane helix</keyword>
<reference evidence="2" key="1">
    <citation type="submission" date="2021-01" db="EMBL/GenBank/DDBJ databases">
        <authorList>
            <person name="Corre E."/>
            <person name="Pelletier E."/>
            <person name="Niang G."/>
            <person name="Scheremetjew M."/>
            <person name="Finn R."/>
            <person name="Kale V."/>
            <person name="Holt S."/>
            <person name="Cochrane G."/>
            <person name="Meng A."/>
            <person name="Brown T."/>
            <person name="Cohen L."/>
        </authorList>
    </citation>
    <scope>NUCLEOTIDE SEQUENCE</scope>
    <source>
        <strain evidence="2">GSO104</strain>
    </source>
</reference>
<protein>
    <submittedName>
        <fullName evidence="2">Uncharacterized protein</fullName>
    </submittedName>
</protein>
<name>A0A7S4R704_9STRA</name>
<keyword evidence="1" id="KW-0472">Membrane</keyword>
<gene>
    <name evidence="2" type="ORF">DBRI00130_LOCUS13985</name>
</gene>
<accession>A0A7S4R704</accession>
<sequence length="250" mass="27184">MVCKFRISQKKHQRQSSAAVAFVAVAILVCVGTPVASFSTRAATSSLVFLYNKKSTATLTCLCSKKNEQDGAYQSFSAAIIDEEYKPKSNLALDNSLSSAGEQTSNTNTENEQALLLQVWNTLLNTKEELYQKIRQLFIDLYTIIQRSTRKGGAWIRQDETGQLVSSALALVAFYAVVATFAVWSIEMMGGKKFSGPTQGVTVPTLVLPDTSSSSGGAKGSIQFQKPKWKVPKITTSYSSHVTDVPSDDS</sequence>
<evidence type="ECO:0000313" key="2">
    <source>
        <dbReference type="EMBL" id="CAE4605442.1"/>
    </source>
</evidence>
<proteinExistence type="predicted"/>
<organism evidence="2">
    <name type="scientific">Ditylum brightwellii</name>
    <dbReference type="NCBI Taxonomy" id="49249"/>
    <lineage>
        <taxon>Eukaryota</taxon>
        <taxon>Sar</taxon>
        <taxon>Stramenopiles</taxon>
        <taxon>Ochrophyta</taxon>
        <taxon>Bacillariophyta</taxon>
        <taxon>Mediophyceae</taxon>
        <taxon>Lithodesmiophycidae</taxon>
        <taxon>Lithodesmiales</taxon>
        <taxon>Lithodesmiaceae</taxon>
        <taxon>Ditylum</taxon>
    </lineage>
</organism>
<evidence type="ECO:0000256" key="1">
    <source>
        <dbReference type="SAM" id="Phobius"/>
    </source>
</evidence>
<dbReference type="AlphaFoldDB" id="A0A7S4R704"/>
<feature type="transmembrane region" description="Helical" evidence="1">
    <location>
        <begin position="164"/>
        <end position="184"/>
    </location>
</feature>
<dbReference type="EMBL" id="HBNS01017509">
    <property type="protein sequence ID" value="CAE4605442.1"/>
    <property type="molecule type" value="Transcribed_RNA"/>
</dbReference>